<dbReference type="EMBL" id="LSRF01000058">
    <property type="protein sequence ID" value="KXP03061.1"/>
    <property type="molecule type" value="Genomic_DNA"/>
</dbReference>
<sequence length="175" mass="16976">MSDLDDLLKSIPLADIAAQLGVSEDVASEAVNQTVPTLLAGLQAQDTTEAPAQLIDAADNGDGQEIVASLFGDKTDDVAAAAAAPLSSGVTDGLVKQLLPILAPIVISFVMKKLTSGGAAAPEQPQAPAPQQGGGDLLGSILGNMLGGGNSGAGAGGNAAGNVLGSILGGLLKGK</sequence>
<dbReference type="RefSeq" id="WP_068573567.1">
    <property type="nucleotide sequence ID" value="NZ_LSRE01000013.1"/>
</dbReference>
<dbReference type="InterPro" id="IPR009282">
    <property type="entry name" value="DUF937"/>
</dbReference>
<comment type="caution">
    <text evidence="2">The sequence shown here is derived from an EMBL/GenBank/DDBJ whole genome shotgun (WGS) entry which is preliminary data.</text>
</comment>
<dbReference type="EMBL" id="LSRE01000013">
    <property type="protein sequence ID" value="KXO98254.1"/>
    <property type="molecule type" value="Genomic_DNA"/>
</dbReference>
<dbReference type="AlphaFoldDB" id="A0A137ZXX8"/>
<evidence type="ECO:0000313" key="2">
    <source>
        <dbReference type="EMBL" id="KXP03061.1"/>
    </source>
</evidence>
<reference evidence="3" key="2">
    <citation type="submission" date="2016-02" db="EMBL/GenBank/DDBJ databases">
        <authorList>
            <person name="Wen L."/>
            <person name="He K."/>
            <person name="Yang H."/>
        </authorList>
    </citation>
    <scope>NUCLEOTIDE SEQUENCE [LARGE SCALE GENOMIC DNA]</scope>
    <source>
        <strain evidence="3">JCM 15929</strain>
    </source>
</reference>
<dbReference type="Proteomes" id="UP000070409">
    <property type="component" value="Unassembled WGS sequence"/>
</dbReference>
<dbReference type="STRING" id="239498.AXK60_14380"/>
<evidence type="ECO:0000313" key="4">
    <source>
        <dbReference type="Proteomes" id="UP000070409"/>
    </source>
</evidence>
<keyword evidence="4" id="KW-1185">Reference proteome</keyword>
<reference evidence="2" key="3">
    <citation type="submission" date="2016-02" db="EMBL/GenBank/DDBJ databases">
        <authorList>
            <person name="Teng J.L."/>
            <person name="Yang Y."/>
            <person name="Huang Y."/>
            <person name="Guo F."/>
            <person name="Wei W."/>
            <person name="Chen J.H."/>
            <person name="Wong S.Y."/>
            <person name="Lau S.K."/>
            <person name="Woo P.C."/>
        </authorList>
    </citation>
    <scope>NUCLEOTIDE SEQUENCE</scope>
    <source>
        <strain evidence="2">JCM 15929</strain>
    </source>
</reference>
<dbReference type="Pfam" id="PF06078">
    <property type="entry name" value="DUF937"/>
    <property type="match status" value="1"/>
</dbReference>
<dbReference type="OrthoDB" id="3577641at2"/>
<evidence type="ECO:0000313" key="1">
    <source>
        <dbReference type="EMBL" id="KXO98254.1"/>
    </source>
</evidence>
<accession>A0A137ZXX8</accession>
<evidence type="ECO:0000313" key="3">
    <source>
        <dbReference type="Proteomes" id="UP000070258"/>
    </source>
</evidence>
<reference evidence="1 4" key="1">
    <citation type="submission" date="2016-02" db="EMBL/GenBank/DDBJ databases">
        <authorList>
            <person name="Teng J.L."/>
            <person name="Tang Y."/>
            <person name="Huang Y."/>
            <person name="Guo F."/>
            <person name="Wei W."/>
            <person name="Chen J.H."/>
            <person name="Wong S.Y."/>
            <person name="Lau S.K."/>
            <person name="Woo P.C."/>
        </authorList>
    </citation>
    <scope>NUCLEOTIDE SEQUENCE [LARGE SCALE GENOMIC DNA]</scope>
    <source>
        <strain evidence="1 4">JCM 13375</strain>
    </source>
</reference>
<evidence type="ECO:0008006" key="5">
    <source>
        <dbReference type="Google" id="ProtNLM"/>
    </source>
</evidence>
<protein>
    <recommendedName>
        <fullName evidence="5">DUF937 domain-containing protein</fullName>
    </recommendedName>
</protein>
<dbReference type="Proteomes" id="UP000070258">
    <property type="component" value="Unassembled WGS sequence"/>
</dbReference>
<proteinExistence type="predicted"/>
<organism evidence="2 3">
    <name type="scientific">Tsukamurella pseudospumae</name>
    <dbReference type="NCBI Taxonomy" id="239498"/>
    <lineage>
        <taxon>Bacteria</taxon>
        <taxon>Bacillati</taxon>
        <taxon>Actinomycetota</taxon>
        <taxon>Actinomycetes</taxon>
        <taxon>Mycobacteriales</taxon>
        <taxon>Tsukamurellaceae</taxon>
        <taxon>Tsukamurella</taxon>
    </lineage>
</organism>
<name>A0A137ZXX8_9ACTN</name>
<gene>
    <name evidence="2" type="ORF">AXK60_14380</name>
    <name evidence="1" type="ORF">AXK61_19710</name>
</gene>